<gene>
    <name evidence="2" type="ORF">FRX31_033829</name>
</gene>
<feature type="non-terminal residue" evidence="2">
    <location>
        <position position="1"/>
    </location>
</feature>
<sequence>KNHKSSNKQTNSLLRGAEEEYYKLSNSTFGIREKMVDYADINSSPKQEDEVESAPQMRILALEFSSGASCSKPIGECLASSSQNGLKQYFIEMGFLPNHVDKVFEDHGEENFELLLQALIAYSVVNISFGSIIYGMLLASPALAFEKLACRGTEVIRSVRGLPFMSLILL</sequence>
<keyword evidence="1" id="KW-0472">Membrane</keyword>
<keyword evidence="1" id="KW-0812">Transmembrane</keyword>
<keyword evidence="1" id="KW-1133">Transmembrane helix</keyword>
<protein>
    <submittedName>
        <fullName evidence="2">Uncharacterized protein</fullName>
    </submittedName>
</protein>
<keyword evidence="3" id="KW-1185">Reference proteome</keyword>
<organism evidence="2 3">
    <name type="scientific">Thalictrum thalictroides</name>
    <name type="common">Rue-anemone</name>
    <name type="synonym">Anemone thalictroides</name>
    <dbReference type="NCBI Taxonomy" id="46969"/>
    <lineage>
        <taxon>Eukaryota</taxon>
        <taxon>Viridiplantae</taxon>
        <taxon>Streptophyta</taxon>
        <taxon>Embryophyta</taxon>
        <taxon>Tracheophyta</taxon>
        <taxon>Spermatophyta</taxon>
        <taxon>Magnoliopsida</taxon>
        <taxon>Ranunculales</taxon>
        <taxon>Ranunculaceae</taxon>
        <taxon>Thalictroideae</taxon>
        <taxon>Thalictrum</taxon>
    </lineage>
</organism>
<proteinExistence type="predicted"/>
<feature type="transmembrane region" description="Helical" evidence="1">
    <location>
        <begin position="114"/>
        <end position="137"/>
    </location>
</feature>
<comment type="caution">
    <text evidence="2">The sequence shown here is derived from an EMBL/GenBank/DDBJ whole genome shotgun (WGS) entry which is preliminary data.</text>
</comment>
<accession>A0A7J6UVF4</accession>
<reference evidence="2 3" key="1">
    <citation type="submission" date="2020-06" db="EMBL/GenBank/DDBJ databases">
        <title>Transcriptomic and genomic resources for Thalictrum thalictroides and T. hernandezii: Facilitating candidate gene discovery in an emerging model plant lineage.</title>
        <authorList>
            <person name="Arias T."/>
            <person name="Riano-Pachon D.M."/>
            <person name="Di Stilio V.S."/>
        </authorList>
    </citation>
    <scope>NUCLEOTIDE SEQUENCE [LARGE SCALE GENOMIC DNA]</scope>
    <source>
        <strain evidence="3">cv. WT478/WT964</strain>
        <tissue evidence="2">Leaves</tissue>
    </source>
</reference>
<dbReference type="Proteomes" id="UP000554482">
    <property type="component" value="Unassembled WGS sequence"/>
</dbReference>
<dbReference type="EMBL" id="JABWDY010042551">
    <property type="protein sequence ID" value="KAF5176584.1"/>
    <property type="molecule type" value="Genomic_DNA"/>
</dbReference>
<evidence type="ECO:0000256" key="1">
    <source>
        <dbReference type="SAM" id="Phobius"/>
    </source>
</evidence>
<evidence type="ECO:0000313" key="3">
    <source>
        <dbReference type="Proteomes" id="UP000554482"/>
    </source>
</evidence>
<dbReference type="OrthoDB" id="1748777at2759"/>
<name>A0A7J6UVF4_THATH</name>
<dbReference type="AlphaFoldDB" id="A0A7J6UVF4"/>
<evidence type="ECO:0000313" key="2">
    <source>
        <dbReference type="EMBL" id="KAF5176584.1"/>
    </source>
</evidence>